<dbReference type="CDD" id="cd05403">
    <property type="entry name" value="NT_KNTase_like"/>
    <property type="match status" value="1"/>
</dbReference>
<dbReference type="Gene3D" id="1.20.120.330">
    <property type="entry name" value="Nucleotidyltransferases domain 2"/>
    <property type="match status" value="1"/>
</dbReference>
<dbReference type="InterPro" id="IPR041633">
    <property type="entry name" value="Polbeta"/>
</dbReference>
<evidence type="ECO:0000313" key="2">
    <source>
        <dbReference type="EMBL" id="URZ12209.1"/>
    </source>
</evidence>
<dbReference type="RefSeq" id="WP_077835978.1">
    <property type="nucleotide sequence ID" value="NZ_CP096983.1"/>
</dbReference>
<protein>
    <recommendedName>
        <fullName evidence="1">Polymerase beta nucleotidyltransferase domain-containing protein</fullName>
    </recommendedName>
</protein>
<dbReference type="InterPro" id="IPR043519">
    <property type="entry name" value="NT_sf"/>
</dbReference>
<keyword evidence="3" id="KW-1185">Reference proteome</keyword>
<gene>
    <name evidence="2" type="ORF">CROST_029260</name>
</gene>
<dbReference type="STRING" id="84029.CROST_18940"/>
<organism evidence="2 3">
    <name type="scientific">Clostridium felsineum</name>
    <dbReference type="NCBI Taxonomy" id="36839"/>
    <lineage>
        <taxon>Bacteria</taxon>
        <taxon>Bacillati</taxon>
        <taxon>Bacillota</taxon>
        <taxon>Clostridia</taxon>
        <taxon>Eubacteriales</taxon>
        <taxon>Clostridiaceae</taxon>
        <taxon>Clostridium</taxon>
    </lineage>
</organism>
<reference evidence="2 3" key="1">
    <citation type="submission" date="2022-04" db="EMBL/GenBank/DDBJ databases">
        <title>Genome sequence of C. roseum typestrain.</title>
        <authorList>
            <person name="Poehlein A."/>
            <person name="Schoch T."/>
            <person name="Duerre P."/>
            <person name="Daniel R."/>
        </authorList>
    </citation>
    <scope>NUCLEOTIDE SEQUENCE [LARGE SCALE GENOMIC DNA]</scope>
    <source>
        <strain evidence="2 3">DSM 7320</strain>
    </source>
</reference>
<dbReference type="Proteomes" id="UP000190951">
    <property type="component" value="Chromosome"/>
</dbReference>
<dbReference type="Pfam" id="PF18765">
    <property type="entry name" value="Polbeta"/>
    <property type="match status" value="1"/>
</dbReference>
<dbReference type="KEGG" id="crw:CROST_029260"/>
<dbReference type="SUPFAM" id="SSF81301">
    <property type="entry name" value="Nucleotidyltransferase"/>
    <property type="match status" value="1"/>
</dbReference>
<name>A0A1S8LJN8_9CLOT</name>
<sequence>MENDILKYQKAYMAIVESLKLNEEVLATMVFGSMVSGDLWKESDIDLLVIIKERMDHIKNIYMEQNGVPIHIKLMGKSKFVLLNENDIKGGFFHRIFASSKLVFSKDKDITEKYDSGRYYPDIDREKWNMVYISDLLKSIGLCKKYLNNNRIYTSYYSAVKCVEEFSKLYINYSGYMINKDDVNMLININDDFKNYVDKLFFSKDNVEEAIIQAIKKIEEFINKNMKSITSILIDFMRDKDKKLSAEDISTDIVFKEFSINFEEILSKLWEFKIIRKETREYKIRNGKSLCVENVYYL</sequence>
<evidence type="ECO:0000313" key="3">
    <source>
        <dbReference type="Proteomes" id="UP000190951"/>
    </source>
</evidence>
<dbReference type="Gene3D" id="3.30.460.10">
    <property type="entry name" value="Beta Polymerase, domain 2"/>
    <property type="match status" value="1"/>
</dbReference>
<accession>A0A1S8LJN8</accession>
<dbReference type="AlphaFoldDB" id="A0A1S8LJN8"/>
<feature type="domain" description="Polymerase beta nucleotidyltransferase" evidence="1">
    <location>
        <begin position="15"/>
        <end position="109"/>
    </location>
</feature>
<proteinExistence type="predicted"/>
<evidence type="ECO:0000259" key="1">
    <source>
        <dbReference type="Pfam" id="PF18765"/>
    </source>
</evidence>
<dbReference type="EMBL" id="CP096983">
    <property type="protein sequence ID" value="URZ12209.1"/>
    <property type="molecule type" value="Genomic_DNA"/>
</dbReference>